<dbReference type="EC" id="3.5.1.28" evidence="3"/>
<dbReference type="Proteomes" id="UP000095488">
    <property type="component" value="Unassembled WGS sequence"/>
</dbReference>
<dbReference type="InterPro" id="IPR050695">
    <property type="entry name" value="N-acetylmuramoyl_amidase_3"/>
</dbReference>
<dbReference type="Gene3D" id="3.40.630.40">
    <property type="entry name" value="Zn-dependent exopeptidases"/>
    <property type="match status" value="1"/>
</dbReference>
<protein>
    <submittedName>
        <fullName evidence="3">Sporulation-specific N-acetylmuramoyl-L-alanine amidase</fullName>
        <ecNumber evidence="3">3.5.1.28</ecNumber>
    </submittedName>
</protein>
<evidence type="ECO:0000313" key="3">
    <source>
        <dbReference type="EMBL" id="CUN62185.1"/>
    </source>
</evidence>
<dbReference type="GO" id="GO:0008745">
    <property type="term" value="F:N-acetylmuramoyl-L-alanine amidase activity"/>
    <property type="evidence" value="ECO:0007669"/>
    <property type="project" value="UniProtKB-EC"/>
</dbReference>
<evidence type="ECO:0000256" key="1">
    <source>
        <dbReference type="SAM" id="MobiDB-lite"/>
    </source>
</evidence>
<dbReference type="SMART" id="SM00646">
    <property type="entry name" value="Ami_3"/>
    <property type="match status" value="1"/>
</dbReference>
<comment type="caution">
    <text evidence="3">The sequence shown here is derived from an EMBL/GenBank/DDBJ whole genome shotgun (WGS) entry which is preliminary data.</text>
</comment>
<accession>A0ABM9UNG2</accession>
<dbReference type="InterPro" id="IPR002508">
    <property type="entry name" value="MurNAc-LAA_cat"/>
</dbReference>
<keyword evidence="4" id="KW-1185">Reference proteome</keyword>
<evidence type="ECO:0000313" key="4">
    <source>
        <dbReference type="Proteomes" id="UP000095488"/>
    </source>
</evidence>
<reference evidence="3 4" key="1">
    <citation type="submission" date="2015-09" db="EMBL/GenBank/DDBJ databases">
        <authorList>
            <consortium name="Pathogen Informatics"/>
        </authorList>
    </citation>
    <scope>NUCLEOTIDE SEQUENCE [LARGE SCALE GENOMIC DNA]</scope>
    <source>
        <strain evidence="3 4">2789STDY5834858</strain>
    </source>
</reference>
<dbReference type="PANTHER" id="PTHR30404">
    <property type="entry name" value="N-ACETYLMURAMOYL-L-ALANINE AMIDASE"/>
    <property type="match status" value="1"/>
</dbReference>
<sequence>MKISGDAGHNCSPDTGAVGYKKEDVLTKEVWTLVQSKLKSIGIETVDCTPYNKTFSTVTQSLSYRVSRANASNSNLHLCIHFNAGGGHGVECYIVGRGGKAETYAKNICKEISNLGYTNRGVKVSNLYVPKYTTMSCVLIECAFIDSKEDMERYNGNSMANAIVKAVTGVDVSGNSSSDNSNEDNSNTESNSVSLVTNATVKNDWLYIRDSNGNILSGQIAVGTKIRVLDVSYSKQLALIQYISNNKINSAYVTNATNCIIYDYSKQWKNGSTTEIVYETSSCSNSIGSIDPYEKATPLYRENGVLHVVYDTDKGEKTKSGYVKYNDGFTAF</sequence>
<dbReference type="RefSeq" id="WP_055257599.1">
    <property type="nucleotide sequence ID" value="NZ_CABIXL010000002.1"/>
</dbReference>
<dbReference type="EMBL" id="CYZR01000002">
    <property type="protein sequence ID" value="CUN62185.1"/>
    <property type="molecule type" value="Genomic_DNA"/>
</dbReference>
<dbReference type="Pfam" id="PF01520">
    <property type="entry name" value="Amidase_3"/>
    <property type="match status" value="1"/>
</dbReference>
<organism evidence="3 4">
    <name type="scientific">Sarcina ventriculi</name>
    <name type="common">Clostridium ventriculi</name>
    <dbReference type="NCBI Taxonomy" id="1267"/>
    <lineage>
        <taxon>Bacteria</taxon>
        <taxon>Bacillati</taxon>
        <taxon>Bacillota</taxon>
        <taxon>Clostridia</taxon>
        <taxon>Eubacteriales</taxon>
        <taxon>Clostridiaceae</taxon>
        <taxon>Sarcina</taxon>
    </lineage>
</organism>
<keyword evidence="3" id="KW-0378">Hydrolase</keyword>
<dbReference type="SUPFAM" id="SSF53187">
    <property type="entry name" value="Zn-dependent exopeptidases"/>
    <property type="match status" value="1"/>
</dbReference>
<dbReference type="CDD" id="cd02696">
    <property type="entry name" value="MurNAc-LAA"/>
    <property type="match status" value="1"/>
</dbReference>
<feature type="domain" description="MurNAc-LAA" evidence="2">
    <location>
        <begin position="66"/>
        <end position="168"/>
    </location>
</feature>
<feature type="region of interest" description="Disordered" evidence="1">
    <location>
        <begin position="174"/>
        <end position="193"/>
    </location>
</feature>
<evidence type="ECO:0000259" key="2">
    <source>
        <dbReference type="SMART" id="SM00646"/>
    </source>
</evidence>
<proteinExistence type="predicted"/>
<dbReference type="PANTHER" id="PTHR30404:SF8">
    <property type="entry name" value="AUTOLYSIN PH-RELATED"/>
    <property type="match status" value="1"/>
</dbReference>
<gene>
    <name evidence="3" type="primary">cwlC</name>
    <name evidence="3" type="ORF">ERS852473_00653</name>
</gene>
<name>A0ABM9UNG2_SARVE</name>